<dbReference type="Proteomes" id="UP000009309">
    <property type="component" value="Unassembled WGS sequence"/>
</dbReference>
<name>I2GFA7_9BACT</name>
<evidence type="ECO:0000313" key="1">
    <source>
        <dbReference type="EMBL" id="CCH52582.1"/>
    </source>
</evidence>
<evidence type="ECO:0000313" key="2">
    <source>
        <dbReference type="Proteomes" id="UP000009309"/>
    </source>
</evidence>
<protein>
    <submittedName>
        <fullName evidence="1">Uncharacterized protein</fullName>
    </submittedName>
</protein>
<dbReference type="AlphaFoldDB" id="I2GFA7"/>
<keyword evidence="2" id="KW-1185">Reference proteome</keyword>
<reference evidence="1 2" key="1">
    <citation type="journal article" date="2012" name="J. Bacteriol.">
        <title>Genome Sequence of the Filamentous Bacterium Fibrisoma limi BUZ 3T.</title>
        <authorList>
            <person name="Filippini M."/>
            <person name="Qi W."/>
            <person name="Jaenicke S."/>
            <person name="Goesmann A."/>
            <person name="Smits T.H."/>
            <person name="Bagheri H.C."/>
        </authorList>
    </citation>
    <scope>NUCLEOTIDE SEQUENCE [LARGE SCALE GENOMIC DNA]</scope>
    <source>
        <strain evidence="2">BUZ 3T</strain>
    </source>
</reference>
<comment type="caution">
    <text evidence="1">The sequence shown here is derived from an EMBL/GenBank/DDBJ whole genome shotgun (WGS) entry which is preliminary data.</text>
</comment>
<organism evidence="1 2">
    <name type="scientific">Fibrisoma limi BUZ 3</name>
    <dbReference type="NCBI Taxonomy" id="1185876"/>
    <lineage>
        <taxon>Bacteria</taxon>
        <taxon>Pseudomonadati</taxon>
        <taxon>Bacteroidota</taxon>
        <taxon>Cytophagia</taxon>
        <taxon>Cytophagales</taxon>
        <taxon>Spirosomataceae</taxon>
        <taxon>Fibrisoma</taxon>
    </lineage>
</organism>
<accession>I2GFA7</accession>
<dbReference type="EMBL" id="CAIT01000005">
    <property type="protein sequence ID" value="CCH52582.1"/>
    <property type="molecule type" value="Genomic_DNA"/>
</dbReference>
<gene>
    <name evidence="1" type="ORF">BN8_01594</name>
</gene>
<proteinExistence type="predicted"/>
<dbReference type="STRING" id="1185876.BN8_01594"/>
<sequence length="36" mass="4012">MSNYYDERPLLQPGQSGATIVPGCFLSIPIRFLVDL</sequence>